<accession>A0A6J1NWQ5</accession>
<evidence type="ECO:0000313" key="4">
    <source>
        <dbReference type="Proteomes" id="UP001652582"/>
    </source>
</evidence>
<feature type="transmembrane region" description="Helical" evidence="1">
    <location>
        <begin position="193"/>
        <end position="212"/>
    </location>
</feature>
<dbReference type="GO" id="GO:0005737">
    <property type="term" value="C:cytoplasm"/>
    <property type="evidence" value="ECO:0007669"/>
    <property type="project" value="TreeGrafter"/>
</dbReference>
<dbReference type="InterPro" id="IPR012674">
    <property type="entry name" value="Calycin"/>
</dbReference>
<dbReference type="InterPro" id="IPR000566">
    <property type="entry name" value="Lipocln_cytosolic_FA-bd_dom"/>
</dbReference>
<keyword evidence="1" id="KW-1133">Transmembrane helix</keyword>
<organism evidence="4 5">
    <name type="scientific">Bicyclus anynana</name>
    <name type="common">Squinting bush brown butterfly</name>
    <dbReference type="NCBI Taxonomy" id="110368"/>
    <lineage>
        <taxon>Eukaryota</taxon>
        <taxon>Metazoa</taxon>
        <taxon>Ecdysozoa</taxon>
        <taxon>Arthropoda</taxon>
        <taxon>Hexapoda</taxon>
        <taxon>Insecta</taxon>
        <taxon>Pterygota</taxon>
        <taxon>Neoptera</taxon>
        <taxon>Endopterygota</taxon>
        <taxon>Lepidoptera</taxon>
        <taxon>Glossata</taxon>
        <taxon>Ditrysia</taxon>
        <taxon>Papilionoidea</taxon>
        <taxon>Nymphalidae</taxon>
        <taxon>Satyrinae</taxon>
        <taxon>Satyrini</taxon>
        <taxon>Mycalesina</taxon>
        <taxon>Bicyclus</taxon>
    </lineage>
</organism>
<dbReference type="Proteomes" id="UP001652582">
    <property type="component" value="Chromosome 11"/>
</dbReference>
<feature type="chain" id="PRO_5026663355" evidence="2">
    <location>
        <begin position="16"/>
        <end position="216"/>
    </location>
</feature>
<dbReference type="PANTHER" id="PTHR10612">
    <property type="entry name" value="APOLIPOPROTEIN D"/>
    <property type="match status" value="1"/>
</dbReference>
<keyword evidence="2" id="KW-0732">Signal</keyword>
<dbReference type="GeneID" id="112054191"/>
<dbReference type="CDD" id="cd00301">
    <property type="entry name" value="lipocalin_FABP"/>
    <property type="match status" value="1"/>
</dbReference>
<feature type="domain" description="Lipocalin/cytosolic fatty-acid binding" evidence="3">
    <location>
        <begin position="39"/>
        <end position="181"/>
    </location>
</feature>
<dbReference type="RefSeq" id="XP_023949652.1">
    <property type="nucleotide sequence ID" value="XM_024093884.2"/>
</dbReference>
<reference evidence="5" key="1">
    <citation type="submission" date="2025-08" db="UniProtKB">
        <authorList>
            <consortium name="RefSeq"/>
        </authorList>
    </citation>
    <scope>IDENTIFICATION</scope>
</reference>
<dbReference type="GO" id="GO:0006629">
    <property type="term" value="P:lipid metabolic process"/>
    <property type="evidence" value="ECO:0007669"/>
    <property type="project" value="TreeGrafter"/>
</dbReference>
<feature type="signal peptide" evidence="2">
    <location>
        <begin position="1"/>
        <end position="15"/>
    </location>
</feature>
<evidence type="ECO:0000256" key="2">
    <source>
        <dbReference type="SAM" id="SignalP"/>
    </source>
</evidence>
<dbReference type="OrthoDB" id="565904at2759"/>
<keyword evidence="1" id="KW-0812">Transmembrane</keyword>
<evidence type="ECO:0000313" key="5">
    <source>
        <dbReference type="RefSeq" id="XP_023949652.1"/>
    </source>
</evidence>
<dbReference type="AlphaFoldDB" id="A0A6J1NWQ5"/>
<dbReference type="GO" id="GO:0000302">
    <property type="term" value="P:response to reactive oxygen species"/>
    <property type="evidence" value="ECO:0007669"/>
    <property type="project" value="TreeGrafter"/>
</dbReference>
<protein>
    <submittedName>
        <fullName evidence="5">Apolipoprotein D-like</fullName>
    </submittedName>
</protein>
<dbReference type="PANTHER" id="PTHR10612:SF62">
    <property type="entry name" value="LIPOCALIN_CYTOSOLIC FATTY-ACID BINDING DOMAIN-CONTAINING PROTEIN"/>
    <property type="match status" value="1"/>
</dbReference>
<name>A0A6J1NWQ5_BICAN</name>
<sequence>MYSLFALLFLSSVYARLEVEGPCNLTSITYQKQFSNSLTGTWYQVQRIPNDIETGECSQSLLRVSMEIIMDDNTTTVQSSYKYDSEVVNQKLVLRNGTITANQTEPGLLKISYDDVSQDYVVLGADSKDYLVLYSCKNSGSRSIISAWKFGRNTTYSEATTNLTRTLSDNANINDTHWKTVLHTEAACKVKNGAAMLQISPFIIMIIAVLAISKEI</sequence>
<keyword evidence="4" id="KW-1185">Reference proteome</keyword>
<gene>
    <name evidence="5" type="primary">LOC112054191</name>
</gene>
<dbReference type="KEGG" id="bany:112054191"/>
<dbReference type="Pfam" id="PF00061">
    <property type="entry name" value="Lipocalin"/>
    <property type="match status" value="1"/>
</dbReference>
<keyword evidence="1" id="KW-0472">Membrane</keyword>
<dbReference type="SUPFAM" id="SSF50814">
    <property type="entry name" value="Lipocalins"/>
    <property type="match status" value="1"/>
</dbReference>
<evidence type="ECO:0000256" key="1">
    <source>
        <dbReference type="SAM" id="Phobius"/>
    </source>
</evidence>
<evidence type="ECO:0000259" key="3">
    <source>
        <dbReference type="Pfam" id="PF00061"/>
    </source>
</evidence>
<dbReference type="Gene3D" id="2.40.128.20">
    <property type="match status" value="1"/>
</dbReference>
<proteinExistence type="predicted"/>